<dbReference type="Proteomes" id="UP000224567">
    <property type="component" value="Unassembled WGS sequence"/>
</dbReference>
<protein>
    <submittedName>
        <fullName evidence="3">Uncharacterized protein</fullName>
    </submittedName>
</protein>
<feature type="compositionally biased region" description="Basic and acidic residues" evidence="1">
    <location>
        <begin position="88"/>
        <end position="98"/>
    </location>
</feature>
<feature type="transmembrane region" description="Helical" evidence="2">
    <location>
        <begin position="385"/>
        <end position="409"/>
    </location>
</feature>
<name>A0A2G2WTG3_CAPBA</name>
<reference evidence="4" key="2">
    <citation type="journal article" date="2017" name="J. Anim. Genet.">
        <title>Multiple reference genome sequences of hot pepper reveal the massive evolution of plant disease resistance genes by retroduplication.</title>
        <authorList>
            <person name="Kim S."/>
            <person name="Park J."/>
            <person name="Yeom S.-I."/>
            <person name="Kim Y.-M."/>
            <person name="Seo E."/>
            <person name="Kim K.-T."/>
            <person name="Kim M.-S."/>
            <person name="Lee J.M."/>
            <person name="Cheong K."/>
            <person name="Shin H.-S."/>
            <person name="Kim S.-B."/>
            <person name="Han K."/>
            <person name="Lee J."/>
            <person name="Park M."/>
            <person name="Lee H.-A."/>
            <person name="Lee H.-Y."/>
            <person name="Lee Y."/>
            <person name="Oh S."/>
            <person name="Lee J.H."/>
            <person name="Choi E."/>
            <person name="Choi E."/>
            <person name="Lee S.E."/>
            <person name="Jeon J."/>
            <person name="Kim H."/>
            <person name="Choi G."/>
            <person name="Song H."/>
            <person name="Lee J."/>
            <person name="Lee S.-C."/>
            <person name="Kwon J.-K."/>
            <person name="Lee H.-Y."/>
            <person name="Koo N."/>
            <person name="Hong Y."/>
            <person name="Kim R.W."/>
            <person name="Kang W.-H."/>
            <person name="Huh J.H."/>
            <person name="Kang B.-C."/>
            <person name="Yang T.-J."/>
            <person name="Lee Y.-H."/>
            <person name="Bennetzen J.L."/>
            <person name="Choi D."/>
        </authorList>
    </citation>
    <scope>NUCLEOTIDE SEQUENCE [LARGE SCALE GENOMIC DNA]</scope>
    <source>
        <strain evidence="4">cv. PBC81</strain>
    </source>
</reference>
<gene>
    <name evidence="3" type="ORF">CQW23_12700</name>
</gene>
<feature type="region of interest" description="Disordered" evidence="1">
    <location>
        <begin position="232"/>
        <end position="252"/>
    </location>
</feature>
<sequence length="451" mass="49291">MAITTRSGKVLETSAKVKQVVDEVADMDITPSDVTKGEEDATTIPNVRDVSPSDVQPEKVEKQKQEEKKTTERTPPYPPPPFPQRLKKVADDTRRVTNPDDEDLGDEELLNPRHTAEMVAPMQWRDRQARLRPDRRVMQIPFDDEEDDLDGPGATGAIILPPLAPGAKFNITSTMIQLLQLKGLFGGLAGDDPNMHLINFISTCKSFDNPGHEDNEELMGDLIETEPYTPKQPKCDLKNQPTAKTPIDEPPMLESQELPDYLRYVFLKSRNILLKRADDLSEQHVEALISALRRYKRAMGWTIDDIIGDSPGKCKSHLEEDRMPTDVESSTSDEESVASDEESVASDVESDATDVESVATDVEFVGIHQTILAGGSTRDNPSFCLSILLTVVVLLDGVCGIVGGCCWWCRYLCFGGGFGGLGIIIGGIGGGIGCSGGGPYIAMGGRSIGRY</sequence>
<keyword evidence="2" id="KW-1133">Transmembrane helix</keyword>
<feature type="region of interest" description="Disordered" evidence="1">
    <location>
        <begin position="318"/>
        <end position="352"/>
    </location>
</feature>
<dbReference type="AlphaFoldDB" id="A0A2G2WTG3"/>
<dbReference type="EMBL" id="MLFT02000005">
    <property type="protein sequence ID" value="PHT48492.1"/>
    <property type="molecule type" value="Genomic_DNA"/>
</dbReference>
<feature type="compositionally biased region" description="Basic and acidic residues" evidence="1">
    <location>
        <begin position="56"/>
        <end position="72"/>
    </location>
</feature>
<organism evidence="3 4">
    <name type="scientific">Capsicum baccatum</name>
    <name type="common">Peruvian pepper</name>
    <dbReference type="NCBI Taxonomy" id="33114"/>
    <lineage>
        <taxon>Eukaryota</taxon>
        <taxon>Viridiplantae</taxon>
        <taxon>Streptophyta</taxon>
        <taxon>Embryophyta</taxon>
        <taxon>Tracheophyta</taxon>
        <taxon>Spermatophyta</taxon>
        <taxon>Magnoliopsida</taxon>
        <taxon>eudicotyledons</taxon>
        <taxon>Gunneridae</taxon>
        <taxon>Pentapetalae</taxon>
        <taxon>asterids</taxon>
        <taxon>lamiids</taxon>
        <taxon>Solanales</taxon>
        <taxon>Solanaceae</taxon>
        <taxon>Solanoideae</taxon>
        <taxon>Capsiceae</taxon>
        <taxon>Capsicum</taxon>
    </lineage>
</organism>
<feature type="compositionally biased region" description="Acidic residues" evidence="1">
    <location>
        <begin position="331"/>
        <end position="352"/>
    </location>
</feature>
<feature type="transmembrane region" description="Helical" evidence="2">
    <location>
        <begin position="421"/>
        <end position="442"/>
    </location>
</feature>
<feature type="region of interest" description="Disordered" evidence="1">
    <location>
        <begin position="25"/>
        <end position="108"/>
    </location>
</feature>
<feature type="compositionally biased region" description="Acidic residues" evidence="1">
    <location>
        <begin position="99"/>
        <end position="108"/>
    </location>
</feature>
<keyword evidence="2" id="KW-0472">Membrane</keyword>
<keyword evidence="4" id="KW-1185">Reference proteome</keyword>
<evidence type="ECO:0000313" key="3">
    <source>
        <dbReference type="EMBL" id="PHT48492.1"/>
    </source>
</evidence>
<keyword evidence="2" id="KW-0812">Transmembrane</keyword>
<evidence type="ECO:0000256" key="1">
    <source>
        <dbReference type="SAM" id="MobiDB-lite"/>
    </source>
</evidence>
<comment type="caution">
    <text evidence="3">The sequence shown here is derived from an EMBL/GenBank/DDBJ whole genome shotgun (WGS) entry which is preliminary data.</text>
</comment>
<evidence type="ECO:0000256" key="2">
    <source>
        <dbReference type="SAM" id="Phobius"/>
    </source>
</evidence>
<accession>A0A2G2WTG3</accession>
<reference evidence="3 4" key="1">
    <citation type="journal article" date="2017" name="Genome Biol.">
        <title>New reference genome sequences of hot pepper reveal the massive evolution of plant disease-resistance genes by retroduplication.</title>
        <authorList>
            <person name="Kim S."/>
            <person name="Park J."/>
            <person name="Yeom S.I."/>
            <person name="Kim Y.M."/>
            <person name="Seo E."/>
            <person name="Kim K.T."/>
            <person name="Kim M.S."/>
            <person name="Lee J.M."/>
            <person name="Cheong K."/>
            <person name="Shin H.S."/>
            <person name="Kim S.B."/>
            <person name="Han K."/>
            <person name="Lee J."/>
            <person name="Park M."/>
            <person name="Lee H.A."/>
            <person name="Lee H.Y."/>
            <person name="Lee Y."/>
            <person name="Oh S."/>
            <person name="Lee J.H."/>
            <person name="Choi E."/>
            <person name="Choi E."/>
            <person name="Lee S.E."/>
            <person name="Jeon J."/>
            <person name="Kim H."/>
            <person name="Choi G."/>
            <person name="Song H."/>
            <person name="Lee J."/>
            <person name="Lee S.C."/>
            <person name="Kwon J.K."/>
            <person name="Lee H.Y."/>
            <person name="Koo N."/>
            <person name="Hong Y."/>
            <person name="Kim R.W."/>
            <person name="Kang W.H."/>
            <person name="Huh J.H."/>
            <person name="Kang B.C."/>
            <person name="Yang T.J."/>
            <person name="Lee Y.H."/>
            <person name="Bennetzen J.L."/>
            <person name="Choi D."/>
        </authorList>
    </citation>
    <scope>NUCLEOTIDE SEQUENCE [LARGE SCALE GENOMIC DNA]</scope>
    <source>
        <strain evidence="4">cv. PBC81</strain>
    </source>
</reference>
<dbReference type="OrthoDB" id="1752182at2759"/>
<proteinExistence type="predicted"/>
<evidence type="ECO:0000313" key="4">
    <source>
        <dbReference type="Proteomes" id="UP000224567"/>
    </source>
</evidence>